<dbReference type="KEGG" id="ahel:Q31a_10770"/>
<dbReference type="SUPFAM" id="SSF48452">
    <property type="entry name" value="TPR-like"/>
    <property type="match status" value="1"/>
</dbReference>
<evidence type="ECO:0000313" key="1">
    <source>
        <dbReference type="EMBL" id="QDV22786.1"/>
    </source>
</evidence>
<dbReference type="RefSeq" id="WP_145074861.1">
    <property type="nucleotide sequence ID" value="NZ_CP036298.1"/>
</dbReference>
<evidence type="ECO:0000313" key="2">
    <source>
        <dbReference type="Proteomes" id="UP000318017"/>
    </source>
</evidence>
<dbReference type="InterPro" id="IPR011990">
    <property type="entry name" value="TPR-like_helical_dom_sf"/>
</dbReference>
<dbReference type="Gene3D" id="1.25.40.10">
    <property type="entry name" value="Tetratricopeptide repeat domain"/>
    <property type="match status" value="1"/>
</dbReference>
<sequence length="584" mass="65771">MNSRLPTRLNSAAFPVGPLLCLAALLCAGFTTGCYARRGNNAERLAQQIEEGKTKNDHLRKALRHLVQMTPVNRENYIPEVQLELNTWLKDADTTSSQYAPSPLLQSIPADRLEAVGCSHPVNLNFSYWDVEYLFERHLMQQLAKWVIAFPMRDNLLQPVLEKERSHQTPAEALQLEEAYKLFDWTIRNIALTPDREPSEDLLENPTSLSGDRVLGCDYLPWETVLYSSGDFVERGRVFTALADQRGIDTFWVANEAAGAAAGKLWTIGVLIGKDVYLFEPSLGMPILDPDAETLATLAAAQTNDRILRRLDLPGQFDYPLDAGELKSIKLFMDVVPAAGSARMKILEGQLLGEERMVLFEDLDALQSRISAAVPDAPVEIWQAPLLAQLRAAEVREMLKTTSPAMMNYLNQHGVWLMDNPAARGRLAHLWGEFENTNEKRGALALYMDNRIDDDSLRKLLNDPDVQRELGVPRAPGEPMEQYQMRVLQAQAVLGLAKVDTAFLLAQLHFDRGNYEAAENFLRKRVLEDGRAQKWHAAGWYLLGRIEQELGRLPEATEALTHQPSPQEPGNRLRLRYLKREASN</sequence>
<organism evidence="1 2">
    <name type="scientific">Aureliella helgolandensis</name>
    <dbReference type="NCBI Taxonomy" id="2527968"/>
    <lineage>
        <taxon>Bacteria</taxon>
        <taxon>Pseudomonadati</taxon>
        <taxon>Planctomycetota</taxon>
        <taxon>Planctomycetia</taxon>
        <taxon>Pirellulales</taxon>
        <taxon>Pirellulaceae</taxon>
        <taxon>Aureliella</taxon>
    </lineage>
</organism>
<gene>
    <name evidence="1" type="ORF">Q31a_10770</name>
</gene>
<keyword evidence="2" id="KW-1185">Reference proteome</keyword>
<dbReference type="PROSITE" id="PS51257">
    <property type="entry name" value="PROKAR_LIPOPROTEIN"/>
    <property type="match status" value="1"/>
</dbReference>
<accession>A0A518G2F3</accession>
<evidence type="ECO:0008006" key="3">
    <source>
        <dbReference type="Google" id="ProtNLM"/>
    </source>
</evidence>
<reference evidence="1 2" key="1">
    <citation type="submission" date="2019-02" db="EMBL/GenBank/DDBJ databases">
        <title>Deep-cultivation of Planctomycetes and their phenomic and genomic characterization uncovers novel biology.</title>
        <authorList>
            <person name="Wiegand S."/>
            <person name="Jogler M."/>
            <person name="Boedeker C."/>
            <person name="Pinto D."/>
            <person name="Vollmers J."/>
            <person name="Rivas-Marin E."/>
            <person name="Kohn T."/>
            <person name="Peeters S.H."/>
            <person name="Heuer A."/>
            <person name="Rast P."/>
            <person name="Oberbeckmann S."/>
            <person name="Bunk B."/>
            <person name="Jeske O."/>
            <person name="Meyerdierks A."/>
            <person name="Storesund J.E."/>
            <person name="Kallscheuer N."/>
            <person name="Luecker S."/>
            <person name="Lage O.M."/>
            <person name="Pohl T."/>
            <person name="Merkel B.J."/>
            <person name="Hornburger P."/>
            <person name="Mueller R.-W."/>
            <person name="Bruemmer F."/>
            <person name="Labrenz M."/>
            <person name="Spormann A.M."/>
            <person name="Op den Camp H."/>
            <person name="Overmann J."/>
            <person name="Amann R."/>
            <person name="Jetten M.S.M."/>
            <person name="Mascher T."/>
            <person name="Medema M.H."/>
            <person name="Devos D.P."/>
            <person name="Kaster A.-K."/>
            <person name="Ovreas L."/>
            <person name="Rohde M."/>
            <person name="Galperin M.Y."/>
            <person name="Jogler C."/>
        </authorList>
    </citation>
    <scope>NUCLEOTIDE SEQUENCE [LARGE SCALE GENOMIC DNA]</scope>
    <source>
        <strain evidence="1 2">Q31a</strain>
    </source>
</reference>
<name>A0A518G2F3_9BACT</name>
<dbReference type="OrthoDB" id="212511at2"/>
<dbReference type="Proteomes" id="UP000318017">
    <property type="component" value="Chromosome"/>
</dbReference>
<protein>
    <recommendedName>
        <fullName evidence="3">Tetratricopeptide repeat protein</fullName>
    </recommendedName>
</protein>
<dbReference type="AlphaFoldDB" id="A0A518G2F3"/>
<dbReference type="EMBL" id="CP036298">
    <property type="protein sequence ID" value="QDV22786.1"/>
    <property type="molecule type" value="Genomic_DNA"/>
</dbReference>
<proteinExistence type="predicted"/>